<accession>A0AA42CEG7</accession>
<sequence>MPQPDHISVLGVPDAGTLDDDLKAIWAKCVEKLGFVPNVYSTYSLRPQRLRNFMAMYNEIMLSPSGLSKLEREMVAVVVSSANRCYYCLVAHGAAVRMLSGDPELGEMMALNYRVAKLDARQRAMLDFAWKMTTTPHLIGDADRDALRAHGLGNEDLFDLAETVAFFNLSNRMASATDMMPNREYHDAVRSPATPAAAKAKKVPAEPGAAR</sequence>
<dbReference type="InterPro" id="IPR003779">
    <property type="entry name" value="CMD-like"/>
</dbReference>
<dbReference type="NCBIfam" id="TIGR00778">
    <property type="entry name" value="ahpD_dom"/>
    <property type="match status" value="1"/>
</dbReference>
<dbReference type="Proteomes" id="UP001165679">
    <property type="component" value="Unassembled WGS sequence"/>
</dbReference>
<comment type="caution">
    <text evidence="3">The sequence shown here is derived from an EMBL/GenBank/DDBJ whole genome shotgun (WGS) entry which is preliminary data.</text>
</comment>
<feature type="region of interest" description="Disordered" evidence="1">
    <location>
        <begin position="189"/>
        <end position="211"/>
    </location>
</feature>
<dbReference type="Pfam" id="PF02627">
    <property type="entry name" value="CMD"/>
    <property type="match status" value="1"/>
</dbReference>
<keyword evidence="3" id="KW-0575">Peroxidase</keyword>
<proteinExistence type="predicted"/>
<dbReference type="AlphaFoldDB" id="A0AA42CEG7"/>
<dbReference type="InterPro" id="IPR029032">
    <property type="entry name" value="AhpD-like"/>
</dbReference>
<protein>
    <submittedName>
        <fullName evidence="3">Peroxidase-related enzyme</fullName>
    </submittedName>
</protein>
<feature type="domain" description="Carboxymuconolactone decarboxylase-like" evidence="2">
    <location>
        <begin position="50"/>
        <end position="103"/>
    </location>
</feature>
<evidence type="ECO:0000313" key="4">
    <source>
        <dbReference type="Proteomes" id="UP001165679"/>
    </source>
</evidence>
<evidence type="ECO:0000313" key="3">
    <source>
        <dbReference type="EMBL" id="MCW3476028.1"/>
    </source>
</evidence>
<dbReference type="Gene3D" id="1.20.5.810">
    <property type="entry name" value="AhpD-like"/>
    <property type="match status" value="1"/>
</dbReference>
<dbReference type="InterPro" id="IPR010195">
    <property type="entry name" value="Uncharacterised_peroxidase-rel"/>
</dbReference>
<dbReference type="GO" id="GO:0051920">
    <property type="term" value="F:peroxiredoxin activity"/>
    <property type="evidence" value="ECO:0007669"/>
    <property type="project" value="InterPro"/>
</dbReference>
<dbReference type="PANTHER" id="PTHR35446:SF2">
    <property type="entry name" value="CARBOXYMUCONOLACTONE DECARBOXYLASE-LIKE DOMAIN-CONTAINING PROTEIN"/>
    <property type="match status" value="1"/>
</dbReference>
<dbReference type="Gene3D" id="1.20.1290.10">
    <property type="entry name" value="AhpD-like"/>
    <property type="match status" value="1"/>
</dbReference>
<dbReference type="PANTHER" id="PTHR35446">
    <property type="entry name" value="SI:CH211-175M2.5"/>
    <property type="match status" value="1"/>
</dbReference>
<dbReference type="SUPFAM" id="SSF69118">
    <property type="entry name" value="AhpD-like"/>
    <property type="match status" value="1"/>
</dbReference>
<reference evidence="3" key="1">
    <citation type="submission" date="2022-09" db="EMBL/GenBank/DDBJ databases">
        <title>Rhodovastum sp. nov. RN2-1 isolated from soil in Seongnam, South Korea.</title>
        <authorList>
            <person name="Le N.T."/>
        </authorList>
    </citation>
    <scope>NUCLEOTIDE SEQUENCE</scope>
    <source>
        <strain evidence="3">RN2-1</strain>
    </source>
</reference>
<dbReference type="EMBL" id="JAPDNT010000014">
    <property type="protein sequence ID" value="MCW3476028.1"/>
    <property type="molecule type" value="Genomic_DNA"/>
</dbReference>
<dbReference type="NCBIfam" id="TIGR01926">
    <property type="entry name" value="peroxid_rel"/>
    <property type="match status" value="1"/>
</dbReference>
<name>A0AA42CEG7_9PROT</name>
<keyword evidence="3" id="KW-0560">Oxidoreductase</keyword>
<gene>
    <name evidence="3" type="ORF">OL599_15725</name>
</gene>
<dbReference type="RefSeq" id="WP_264714767.1">
    <property type="nucleotide sequence ID" value="NZ_JAPDNT010000014.1"/>
</dbReference>
<reference evidence="3" key="2">
    <citation type="submission" date="2022-10" db="EMBL/GenBank/DDBJ databases">
        <authorList>
            <person name="Trinh H.N."/>
        </authorList>
    </citation>
    <scope>NUCLEOTIDE SEQUENCE</scope>
    <source>
        <strain evidence="3">RN2-1</strain>
    </source>
</reference>
<dbReference type="InterPro" id="IPR004675">
    <property type="entry name" value="AhpD_core"/>
</dbReference>
<evidence type="ECO:0000259" key="2">
    <source>
        <dbReference type="Pfam" id="PF02627"/>
    </source>
</evidence>
<keyword evidence="4" id="KW-1185">Reference proteome</keyword>
<evidence type="ECO:0000256" key="1">
    <source>
        <dbReference type="SAM" id="MobiDB-lite"/>
    </source>
</evidence>
<organism evidence="3 4">
    <name type="scientific">Limobrevibacterium gyesilva</name>
    <dbReference type="NCBI Taxonomy" id="2991712"/>
    <lineage>
        <taxon>Bacteria</taxon>
        <taxon>Pseudomonadati</taxon>
        <taxon>Pseudomonadota</taxon>
        <taxon>Alphaproteobacteria</taxon>
        <taxon>Acetobacterales</taxon>
        <taxon>Acetobacteraceae</taxon>
        <taxon>Limobrevibacterium</taxon>
    </lineage>
</organism>